<reference evidence="2 3" key="1">
    <citation type="submission" date="2019-12" db="EMBL/GenBank/DDBJ databases">
        <title>Strain KN286 was isolated from seawater, which was collected from Caroline Seamount in the tropical western Pacific.</title>
        <authorList>
            <person name="Wang Q."/>
        </authorList>
    </citation>
    <scope>NUCLEOTIDE SEQUENCE [LARGE SCALE GENOMIC DNA]</scope>
    <source>
        <strain evidence="2 3">KN286</strain>
    </source>
</reference>
<dbReference type="InterPro" id="IPR007461">
    <property type="entry name" value="Ysc84_actin-binding"/>
</dbReference>
<sequence>MTSLTRRTFILAAGATAACSSPPPINSPRVELDSAIMDARKFMFTSVPGSQQLAERSAGYLIMPQVIEAGFMAGGSYGEGGLIIGEAIVDYYSVANVSFGFQVGAQQASHALFFMTQEALQNFRTADGWKLSADATWVIDTTGISFGASSKTLNQPVIALVFNQSGVIAGATLQGGKYSRIVRN</sequence>
<organism evidence="2 3">
    <name type="scientific">Oceanomicrobium pacificus</name>
    <dbReference type="NCBI Taxonomy" id="2692916"/>
    <lineage>
        <taxon>Bacteria</taxon>
        <taxon>Pseudomonadati</taxon>
        <taxon>Pseudomonadota</taxon>
        <taxon>Alphaproteobacteria</taxon>
        <taxon>Rhodobacterales</taxon>
        <taxon>Paracoccaceae</taxon>
        <taxon>Oceanomicrobium</taxon>
    </lineage>
</organism>
<comment type="caution">
    <text evidence="2">The sequence shown here is derived from an EMBL/GenBank/DDBJ whole genome shotgun (WGS) entry which is preliminary data.</text>
</comment>
<dbReference type="EMBL" id="WUWG01000003">
    <property type="protein sequence ID" value="MXU65856.1"/>
    <property type="molecule type" value="Genomic_DNA"/>
</dbReference>
<dbReference type="Proteomes" id="UP000436016">
    <property type="component" value="Unassembled WGS sequence"/>
</dbReference>
<accession>A0A6B0TPL7</accession>
<dbReference type="CDD" id="cd11524">
    <property type="entry name" value="SYLF"/>
    <property type="match status" value="1"/>
</dbReference>
<name>A0A6B0TPL7_9RHOB</name>
<proteinExistence type="predicted"/>
<keyword evidence="3" id="KW-1185">Reference proteome</keyword>
<evidence type="ECO:0000313" key="3">
    <source>
        <dbReference type="Proteomes" id="UP000436016"/>
    </source>
</evidence>
<gene>
    <name evidence="2" type="ORF">GSH16_10375</name>
</gene>
<dbReference type="RefSeq" id="WP_160854709.1">
    <property type="nucleotide sequence ID" value="NZ_WUWG01000003.1"/>
</dbReference>
<dbReference type="Pfam" id="PF04366">
    <property type="entry name" value="Ysc84"/>
    <property type="match status" value="1"/>
</dbReference>
<feature type="domain" description="Ysc84 actin-binding" evidence="1">
    <location>
        <begin position="96"/>
        <end position="178"/>
    </location>
</feature>
<dbReference type="AlphaFoldDB" id="A0A6B0TPL7"/>
<evidence type="ECO:0000259" key="1">
    <source>
        <dbReference type="Pfam" id="PF04366"/>
    </source>
</evidence>
<evidence type="ECO:0000313" key="2">
    <source>
        <dbReference type="EMBL" id="MXU65856.1"/>
    </source>
</evidence>
<dbReference type="PROSITE" id="PS51257">
    <property type="entry name" value="PROKAR_LIPOPROTEIN"/>
    <property type="match status" value="1"/>
</dbReference>
<protein>
    <submittedName>
        <fullName evidence="2">Twin-arginine translocation pathway signal</fullName>
    </submittedName>
</protein>